<accession>A0A8J5UJ29</accession>
<dbReference type="PROSITE" id="PS00360">
    <property type="entry name" value="RIBOSOMAL_S9"/>
    <property type="match status" value="1"/>
</dbReference>
<dbReference type="InterPro" id="IPR023035">
    <property type="entry name" value="Ribosomal_uS9_bac/plastid"/>
</dbReference>
<name>A0A8J5UJ29_9ASCO</name>
<dbReference type="InterPro" id="IPR020574">
    <property type="entry name" value="Ribosomal_uS9_CS"/>
</dbReference>
<dbReference type="Proteomes" id="UP000694255">
    <property type="component" value="Unassembled WGS sequence"/>
</dbReference>
<evidence type="ECO:0000256" key="7">
    <source>
        <dbReference type="RuleBase" id="RU003815"/>
    </source>
</evidence>
<comment type="caution">
    <text evidence="9">The sequence shown here is derived from an EMBL/GenBank/DDBJ whole genome shotgun (WGS) entry which is preliminary data.</text>
</comment>
<dbReference type="RefSeq" id="XP_049260954.1">
    <property type="nucleotide sequence ID" value="XM_049409947.1"/>
</dbReference>
<dbReference type="FunFam" id="3.30.230.10:FF:000001">
    <property type="entry name" value="30S ribosomal protein S9"/>
    <property type="match status" value="1"/>
</dbReference>
<evidence type="ECO:0000256" key="8">
    <source>
        <dbReference type="SAM" id="MobiDB-lite"/>
    </source>
</evidence>
<evidence type="ECO:0000313" key="10">
    <source>
        <dbReference type="Proteomes" id="UP000694255"/>
    </source>
</evidence>
<keyword evidence="3 7" id="KW-0689">Ribosomal protein</keyword>
<dbReference type="EMBL" id="JAGSYN010000275">
    <property type="protein sequence ID" value="KAG7660721.1"/>
    <property type="molecule type" value="Genomic_DNA"/>
</dbReference>
<dbReference type="GO" id="GO:0006412">
    <property type="term" value="P:translation"/>
    <property type="evidence" value="ECO:0007669"/>
    <property type="project" value="InterPro"/>
</dbReference>
<reference evidence="9 10" key="1">
    <citation type="journal article" date="2021" name="DNA Res.">
        <title>Genome analysis of Candida subhashii reveals its hybrid nature and dual mitochondrial genome conformations.</title>
        <authorList>
            <person name="Mixao V."/>
            <person name="Hegedusova E."/>
            <person name="Saus E."/>
            <person name="Pryszcz L.P."/>
            <person name="Cillingova A."/>
            <person name="Nosek J."/>
            <person name="Gabaldon T."/>
        </authorList>
    </citation>
    <scope>NUCLEOTIDE SEQUENCE [LARGE SCALE GENOMIC DNA]</scope>
    <source>
        <strain evidence="9 10">CBS 10753</strain>
    </source>
</reference>
<evidence type="ECO:0000256" key="6">
    <source>
        <dbReference type="ARBA" id="ARBA00042623"/>
    </source>
</evidence>
<keyword evidence="10" id="KW-1185">Reference proteome</keyword>
<evidence type="ECO:0000256" key="1">
    <source>
        <dbReference type="ARBA" id="ARBA00005251"/>
    </source>
</evidence>
<dbReference type="AlphaFoldDB" id="A0A8J5UJ29"/>
<dbReference type="InterPro" id="IPR000754">
    <property type="entry name" value="Ribosomal_uS9"/>
</dbReference>
<dbReference type="NCBIfam" id="NF001099">
    <property type="entry name" value="PRK00132.1"/>
    <property type="match status" value="1"/>
</dbReference>
<evidence type="ECO:0000256" key="3">
    <source>
        <dbReference type="ARBA" id="ARBA00022980"/>
    </source>
</evidence>
<dbReference type="Pfam" id="PF00380">
    <property type="entry name" value="Ribosomal_S9"/>
    <property type="match status" value="1"/>
</dbReference>
<proteinExistence type="inferred from homology"/>
<evidence type="ECO:0000256" key="5">
    <source>
        <dbReference type="ARBA" id="ARBA00039318"/>
    </source>
</evidence>
<gene>
    <name evidence="9" type="ORF">J8A68_005838</name>
</gene>
<protein>
    <recommendedName>
        <fullName evidence="5">Small ribosomal subunit protein uS9m</fullName>
    </recommendedName>
    <alternativeName>
        <fullName evidence="6">37S ribosomal protein S9, mitochondrial</fullName>
    </alternativeName>
</protein>
<organism evidence="9 10">
    <name type="scientific">[Candida] subhashii</name>
    <dbReference type="NCBI Taxonomy" id="561895"/>
    <lineage>
        <taxon>Eukaryota</taxon>
        <taxon>Fungi</taxon>
        <taxon>Dikarya</taxon>
        <taxon>Ascomycota</taxon>
        <taxon>Saccharomycotina</taxon>
        <taxon>Pichiomycetes</taxon>
        <taxon>Debaryomycetaceae</taxon>
        <taxon>Spathaspora</taxon>
    </lineage>
</organism>
<evidence type="ECO:0000256" key="4">
    <source>
        <dbReference type="ARBA" id="ARBA00023274"/>
    </source>
</evidence>
<evidence type="ECO:0000256" key="2">
    <source>
        <dbReference type="ARBA" id="ARBA00022946"/>
    </source>
</evidence>
<dbReference type="PANTHER" id="PTHR21569:SF1">
    <property type="entry name" value="SMALL RIBOSOMAL SUBUNIT PROTEIN US9M"/>
    <property type="match status" value="1"/>
</dbReference>
<keyword evidence="2" id="KW-0809">Transit peptide</keyword>
<dbReference type="GO" id="GO:0003723">
    <property type="term" value="F:RNA binding"/>
    <property type="evidence" value="ECO:0007669"/>
    <property type="project" value="TreeGrafter"/>
</dbReference>
<evidence type="ECO:0000313" key="9">
    <source>
        <dbReference type="EMBL" id="KAG7660721.1"/>
    </source>
</evidence>
<keyword evidence="4 7" id="KW-0687">Ribonucleoprotein</keyword>
<comment type="similarity">
    <text evidence="1 7">Belongs to the universal ribosomal protein uS9 family.</text>
</comment>
<dbReference type="OrthoDB" id="10254627at2759"/>
<dbReference type="PANTHER" id="PTHR21569">
    <property type="entry name" value="RIBOSOMAL PROTEIN S9"/>
    <property type="match status" value="1"/>
</dbReference>
<dbReference type="GO" id="GO:0003735">
    <property type="term" value="F:structural constituent of ribosome"/>
    <property type="evidence" value="ECO:0007669"/>
    <property type="project" value="InterPro"/>
</dbReference>
<dbReference type="GeneID" id="73472638"/>
<feature type="region of interest" description="Disordered" evidence="8">
    <location>
        <begin position="281"/>
        <end position="306"/>
    </location>
</feature>
<feature type="compositionally biased region" description="Basic residues" evidence="8">
    <location>
        <begin position="291"/>
        <end position="306"/>
    </location>
</feature>
<sequence>MSFRTNGIRVFQRTFTQTCIKSNIRPQIPSDIQSKILRAKTRAVIGDSSIFTQGGSLKRIRTVPKYPAFFGGNPVHQDNMHEVEAILKRYASYPKRTVPVEELESSSFVSFDEYKKQCGSGVRVKEIHHKELISALQQLRSIDLQLMPESVSEILKKFSGSSGANKIGQVKKVKTLDANGRAHGKAKRKSSKAEVWVVKGEGQIMVNGTPIVEYFPQIEDRKKIVYPFVVVEQEAKYNIFATVSGGGRMGQSEAVMYAVAKALVVHNPLLKPRLRKAGLMTSDARTVERKKPGRLKARKSPTWVKR</sequence>
<dbReference type="GO" id="GO:0005763">
    <property type="term" value="C:mitochondrial small ribosomal subunit"/>
    <property type="evidence" value="ECO:0007669"/>
    <property type="project" value="TreeGrafter"/>
</dbReference>